<gene>
    <name evidence="6" type="ORF">WM40_06870</name>
</gene>
<reference evidence="6 7" key="1">
    <citation type="submission" date="2015-03" db="EMBL/GenBank/DDBJ databases">
        <title>Draft Genome Sequence of Burkholderia andropogonis type strain ICMP2807, isolated from Sorghum bicolor.</title>
        <authorList>
            <person name="Lopes-Santos L."/>
            <person name="Castro D.B."/>
            <person name="Ottoboni L.M."/>
            <person name="Park D."/>
            <person name="Weirc B.S."/>
            <person name="Destefano S.A."/>
        </authorList>
    </citation>
    <scope>NUCLEOTIDE SEQUENCE [LARGE SCALE GENOMIC DNA]</scope>
    <source>
        <strain evidence="6 7">ICMP2807</strain>
    </source>
</reference>
<dbReference type="GO" id="GO:0044781">
    <property type="term" value="P:bacterial-type flagellum organization"/>
    <property type="evidence" value="ECO:0007669"/>
    <property type="project" value="UniProtKB-KW"/>
</dbReference>
<dbReference type="Gene3D" id="1.20.58.380">
    <property type="entry name" value="Flagellar protein flit"/>
    <property type="match status" value="1"/>
</dbReference>
<dbReference type="Pfam" id="PF05400">
    <property type="entry name" value="FliT"/>
    <property type="match status" value="1"/>
</dbReference>
<evidence type="ECO:0000256" key="3">
    <source>
        <dbReference type="ARBA" id="ARBA00022795"/>
    </source>
</evidence>
<evidence type="ECO:0000313" key="6">
    <source>
        <dbReference type="EMBL" id="KKB64213.1"/>
    </source>
</evidence>
<sequence length="111" mass="12882">MHGFDQLIEHYEEIARVTREMRDAASSENWDDLLTMQEEYSRLVDMLEANDAQAPLDPQQRARKFDLIRRILDDDARIRDRLEPRLARLSALLASGRQARALQGAYGRVAE</sequence>
<evidence type="ECO:0000256" key="4">
    <source>
        <dbReference type="ARBA" id="ARBA00023186"/>
    </source>
</evidence>
<dbReference type="EMBL" id="LAQU01000005">
    <property type="protein sequence ID" value="KKB64213.1"/>
    <property type="molecule type" value="Genomic_DNA"/>
</dbReference>
<dbReference type="STRING" id="28092.WM40_06870"/>
<evidence type="ECO:0000256" key="2">
    <source>
        <dbReference type="ARBA" id="ARBA00022490"/>
    </source>
</evidence>
<dbReference type="OrthoDB" id="8527993at2"/>
<evidence type="ECO:0000256" key="1">
    <source>
        <dbReference type="ARBA" id="ARBA00004514"/>
    </source>
</evidence>
<keyword evidence="4" id="KW-0143">Chaperone</keyword>
<accession>A0A0F5K295</accession>
<organism evidence="6 7">
    <name type="scientific">Robbsia andropogonis</name>
    <dbReference type="NCBI Taxonomy" id="28092"/>
    <lineage>
        <taxon>Bacteria</taxon>
        <taxon>Pseudomonadati</taxon>
        <taxon>Pseudomonadota</taxon>
        <taxon>Betaproteobacteria</taxon>
        <taxon>Burkholderiales</taxon>
        <taxon>Burkholderiaceae</taxon>
        <taxon>Robbsia</taxon>
    </lineage>
</organism>
<comment type="caution">
    <text evidence="6">The sequence shown here is derived from an EMBL/GenBank/DDBJ whole genome shotgun (WGS) entry which is preliminary data.</text>
</comment>
<keyword evidence="2" id="KW-0963">Cytoplasm</keyword>
<dbReference type="PATRIC" id="fig|28092.6.peg.1622"/>
<dbReference type="Proteomes" id="UP000033618">
    <property type="component" value="Unassembled WGS sequence"/>
</dbReference>
<name>A0A0F5K295_9BURK</name>
<protein>
    <recommendedName>
        <fullName evidence="5">Flagellar protein FliT</fullName>
    </recommendedName>
</protein>
<dbReference type="RefSeq" id="WP_024904076.1">
    <property type="nucleotide sequence ID" value="NZ_CADFGU010000003.1"/>
</dbReference>
<keyword evidence="7" id="KW-1185">Reference proteome</keyword>
<keyword evidence="3" id="KW-1005">Bacterial flagellum biogenesis</keyword>
<evidence type="ECO:0000313" key="7">
    <source>
        <dbReference type="Proteomes" id="UP000033618"/>
    </source>
</evidence>
<proteinExistence type="predicted"/>
<evidence type="ECO:0000256" key="5">
    <source>
        <dbReference type="ARBA" id="ARBA00093797"/>
    </source>
</evidence>
<dbReference type="AlphaFoldDB" id="A0A0F5K295"/>
<dbReference type="InterPro" id="IPR008622">
    <property type="entry name" value="FliT"/>
</dbReference>
<comment type="subcellular location">
    <subcellularLocation>
        <location evidence="1">Cytoplasm</location>
        <location evidence="1">Cytosol</location>
    </subcellularLocation>
</comment>